<feature type="domain" description="HTH marR-type" evidence="4">
    <location>
        <begin position="55"/>
        <end position="188"/>
    </location>
</feature>
<evidence type="ECO:0000256" key="2">
    <source>
        <dbReference type="ARBA" id="ARBA00023125"/>
    </source>
</evidence>
<evidence type="ECO:0000313" key="6">
    <source>
        <dbReference type="Proteomes" id="UP001319180"/>
    </source>
</evidence>
<dbReference type="GO" id="GO:0003700">
    <property type="term" value="F:DNA-binding transcription factor activity"/>
    <property type="evidence" value="ECO:0007669"/>
    <property type="project" value="InterPro"/>
</dbReference>
<evidence type="ECO:0000313" key="5">
    <source>
        <dbReference type="EMBL" id="MBT1684981.1"/>
    </source>
</evidence>
<reference evidence="5 6" key="1">
    <citation type="submission" date="2021-05" db="EMBL/GenBank/DDBJ databases">
        <title>A Polyphasic approach of four new species of the genus Ohtaekwangia: Ohtaekwangia histidinii sp. nov., Ohtaekwangia cretensis sp. nov., Ohtaekwangia indiensis sp. nov., Ohtaekwangia reichenbachii sp. nov. from diverse environment.</title>
        <authorList>
            <person name="Octaviana S."/>
        </authorList>
    </citation>
    <scope>NUCLEOTIDE SEQUENCE [LARGE SCALE GENOMIC DNA]</scope>
    <source>
        <strain evidence="5 6">PWU37</strain>
    </source>
</reference>
<evidence type="ECO:0000256" key="3">
    <source>
        <dbReference type="ARBA" id="ARBA00023163"/>
    </source>
</evidence>
<dbReference type="PANTHER" id="PTHR42756">
    <property type="entry name" value="TRANSCRIPTIONAL REGULATOR, MARR"/>
    <property type="match status" value="1"/>
</dbReference>
<keyword evidence="3" id="KW-0804">Transcription</keyword>
<name>A0AAP2GFC4_9BACT</name>
<dbReference type="Proteomes" id="UP001319180">
    <property type="component" value="Unassembled WGS sequence"/>
</dbReference>
<dbReference type="PROSITE" id="PS50995">
    <property type="entry name" value="HTH_MARR_2"/>
    <property type="match status" value="1"/>
</dbReference>
<dbReference type="GO" id="GO:0003677">
    <property type="term" value="F:DNA binding"/>
    <property type="evidence" value="ECO:0007669"/>
    <property type="project" value="UniProtKB-KW"/>
</dbReference>
<dbReference type="Pfam" id="PF13463">
    <property type="entry name" value="HTH_27"/>
    <property type="match status" value="1"/>
</dbReference>
<keyword evidence="2 5" id="KW-0238">DNA-binding</keyword>
<dbReference type="PANTHER" id="PTHR42756:SF1">
    <property type="entry name" value="TRANSCRIPTIONAL REPRESSOR OF EMRAB OPERON"/>
    <property type="match status" value="1"/>
</dbReference>
<protein>
    <submittedName>
        <fullName evidence="5">Winged helix DNA-binding protein</fullName>
    </submittedName>
</protein>
<gene>
    <name evidence="5" type="ORF">KK078_00360</name>
</gene>
<dbReference type="InterPro" id="IPR036390">
    <property type="entry name" value="WH_DNA-bd_sf"/>
</dbReference>
<dbReference type="InterPro" id="IPR036388">
    <property type="entry name" value="WH-like_DNA-bd_sf"/>
</dbReference>
<sequence>MVVNKTVELVNAWARYEAKYPGGDVADFCRYYLAHQDVKEVKGTLVGGVVPNITDSLLLKIMGRISKLNMQYASKALSGTGLGQIEEFGILVHIKQNVNPRKTDVIYASLLELSSGSDMLKRLQKRGFVREYVDEDDRRSKRLALTAKGETAVDQCHQRIVQNARMLLHDLDDADKKLCIQILKGVEVKFSRLWPEHKGKPFPEVYTSIVNSAT</sequence>
<keyword evidence="1" id="KW-0805">Transcription regulation</keyword>
<accession>A0AAP2GFC4</accession>
<dbReference type="SMART" id="SM00347">
    <property type="entry name" value="HTH_MARR"/>
    <property type="match status" value="1"/>
</dbReference>
<evidence type="ECO:0000259" key="4">
    <source>
        <dbReference type="PROSITE" id="PS50995"/>
    </source>
</evidence>
<dbReference type="Gene3D" id="1.10.10.10">
    <property type="entry name" value="Winged helix-like DNA-binding domain superfamily/Winged helix DNA-binding domain"/>
    <property type="match status" value="1"/>
</dbReference>
<keyword evidence="6" id="KW-1185">Reference proteome</keyword>
<comment type="caution">
    <text evidence="5">The sequence shown here is derived from an EMBL/GenBank/DDBJ whole genome shotgun (WGS) entry which is preliminary data.</text>
</comment>
<proteinExistence type="predicted"/>
<dbReference type="SUPFAM" id="SSF46785">
    <property type="entry name" value="Winged helix' DNA-binding domain"/>
    <property type="match status" value="1"/>
</dbReference>
<dbReference type="RefSeq" id="WP_254088236.1">
    <property type="nucleotide sequence ID" value="NZ_JAHESC010000001.1"/>
</dbReference>
<dbReference type="AlphaFoldDB" id="A0AAP2GFC4"/>
<dbReference type="EMBL" id="JAHESC010000001">
    <property type="protein sequence ID" value="MBT1684981.1"/>
    <property type="molecule type" value="Genomic_DNA"/>
</dbReference>
<organism evidence="5 6">
    <name type="scientific">Dawidia soli</name>
    <dbReference type="NCBI Taxonomy" id="2782352"/>
    <lineage>
        <taxon>Bacteria</taxon>
        <taxon>Pseudomonadati</taxon>
        <taxon>Bacteroidota</taxon>
        <taxon>Cytophagia</taxon>
        <taxon>Cytophagales</taxon>
        <taxon>Chryseotaleaceae</taxon>
        <taxon>Dawidia</taxon>
    </lineage>
</organism>
<evidence type="ECO:0000256" key="1">
    <source>
        <dbReference type="ARBA" id="ARBA00023015"/>
    </source>
</evidence>
<dbReference type="InterPro" id="IPR000835">
    <property type="entry name" value="HTH_MarR-typ"/>
</dbReference>